<protein>
    <recommendedName>
        <fullName evidence="1">HTH marR-type domain-containing protein</fullName>
    </recommendedName>
</protein>
<dbReference type="PANTHER" id="PTHR33164:SF95">
    <property type="entry name" value="TRANSCRIPTIONAL REGULATOR"/>
    <property type="match status" value="1"/>
</dbReference>
<dbReference type="InterPro" id="IPR039422">
    <property type="entry name" value="MarR/SlyA-like"/>
</dbReference>
<name>A0ABP9PP09_9PSEU</name>
<dbReference type="Proteomes" id="UP001428817">
    <property type="component" value="Unassembled WGS sequence"/>
</dbReference>
<sequence>MASPRQRPLEPVEFELAGMIGHLLRTCQQLHVAIWAEHFPGGLTSPQFALLHALAHEGPLTQTALRSKVRLDRSTTADVVRRLAARRLVSQVKDPRDARRRVVRLTSAGRALYAESTVRATQVNDAMLDGLDVEQRERLVALLTTLLEEHKGLLDYRED</sequence>
<dbReference type="Gene3D" id="1.10.10.10">
    <property type="entry name" value="Winged helix-like DNA-binding domain superfamily/Winged helix DNA-binding domain"/>
    <property type="match status" value="1"/>
</dbReference>
<gene>
    <name evidence="2" type="ORF">GCM10023321_14070</name>
</gene>
<dbReference type="EMBL" id="BAABJP010000004">
    <property type="protein sequence ID" value="GAA5149730.1"/>
    <property type="molecule type" value="Genomic_DNA"/>
</dbReference>
<dbReference type="InterPro" id="IPR000835">
    <property type="entry name" value="HTH_MarR-typ"/>
</dbReference>
<dbReference type="PANTHER" id="PTHR33164">
    <property type="entry name" value="TRANSCRIPTIONAL REGULATOR, MARR FAMILY"/>
    <property type="match status" value="1"/>
</dbReference>
<dbReference type="SUPFAM" id="SSF46785">
    <property type="entry name" value="Winged helix' DNA-binding domain"/>
    <property type="match status" value="1"/>
</dbReference>
<comment type="caution">
    <text evidence="2">The sequence shown here is derived from an EMBL/GenBank/DDBJ whole genome shotgun (WGS) entry which is preliminary data.</text>
</comment>
<dbReference type="InterPro" id="IPR036390">
    <property type="entry name" value="WH_DNA-bd_sf"/>
</dbReference>
<feature type="domain" description="HTH marR-type" evidence="1">
    <location>
        <begin position="13"/>
        <end position="148"/>
    </location>
</feature>
<proteinExistence type="predicted"/>
<dbReference type="RefSeq" id="WP_185062944.1">
    <property type="nucleotide sequence ID" value="NZ_BAABJP010000004.1"/>
</dbReference>
<accession>A0ABP9PP09</accession>
<organism evidence="2 3">
    <name type="scientific">Pseudonocardia eucalypti</name>
    <dbReference type="NCBI Taxonomy" id="648755"/>
    <lineage>
        <taxon>Bacteria</taxon>
        <taxon>Bacillati</taxon>
        <taxon>Actinomycetota</taxon>
        <taxon>Actinomycetes</taxon>
        <taxon>Pseudonocardiales</taxon>
        <taxon>Pseudonocardiaceae</taxon>
        <taxon>Pseudonocardia</taxon>
    </lineage>
</organism>
<dbReference type="SMART" id="SM00347">
    <property type="entry name" value="HTH_MARR"/>
    <property type="match status" value="1"/>
</dbReference>
<dbReference type="PROSITE" id="PS50995">
    <property type="entry name" value="HTH_MARR_2"/>
    <property type="match status" value="1"/>
</dbReference>
<reference evidence="3" key="1">
    <citation type="journal article" date="2019" name="Int. J. Syst. Evol. Microbiol.">
        <title>The Global Catalogue of Microorganisms (GCM) 10K type strain sequencing project: providing services to taxonomists for standard genome sequencing and annotation.</title>
        <authorList>
            <consortium name="The Broad Institute Genomics Platform"/>
            <consortium name="The Broad Institute Genome Sequencing Center for Infectious Disease"/>
            <person name="Wu L."/>
            <person name="Ma J."/>
        </authorList>
    </citation>
    <scope>NUCLEOTIDE SEQUENCE [LARGE SCALE GENOMIC DNA]</scope>
    <source>
        <strain evidence="3">JCM 18303</strain>
    </source>
</reference>
<evidence type="ECO:0000313" key="3">
    <source>
        <dbReference type="Proteomes" id="UP001428817"/>
    </source>
</evidence>
<evidence type="ECO:0000259" key="1">
    <source>
        <dbReference type="PROSITE" id="PS50995"/>
    </source>
</evidence>
<evidence type="ECO:0000313" key="2">
    <source>
        <dbReference type="EMBL" id="GAA5149730.1"/>
    </source>
</evidence>
<dbReference type="PRINTS" id="PR00598">
    <property type="entry name" value="HTHMARR"/>
</dbReference>
<dbReference type="Pfam" id="PF12802">
    <property type="entry name" value="MarR_2"/>
    <property type="match status" value="1"/>
</dbReference>
<keyword evidence="3" id="KW-1185">Reference proteome</keyword>
<dbReference type="InterPro" id="IPR036388">
    <property type="entry name" value="WH-like_DNA-bd_sf"/>
</dbReference>